<dbReference type="EMBL" id="ACIJ02000018">
    <property type="protein sequence ID" value="EEX71857.1"/>
    <property type="molecule type" value="Genomic_DNA"/>
</dbReference>
<dbReference type="STRING" id="626522.GCWU000325_01395"/>
<evidence type="ECO:0000313" key="1">
    <source>
        <dbReference type="EMBL" id="EEX71857.1"/>
    </source>
</evidence>
<evidence type="ECO:0000313" key="2">
    <source>
        <dbReference type="Proteomes" id="UP000003460"/>
    </source>
</evidence>
<dbReference type="Proteomes" id="UP000003460">
    <property type="component" value="Unassembled WGS sequence"/>
</dbReference>
<protein>
    <submittedName>
        <fullName evidence="1">Uncharacterized protein</fullName>
    </submittedName>
</protein>
<sequence length="70" mass="8195">MWFDVEERYNTTQAAALHLAPQLWFDVEERYNAISCGIFQRFCGYFLAIVVRTSDICIVFSLTLRSGKPW</sequence>
<dbReference type="HOGENOM" id="CLU_2754566_0_0_10"/>
<accession>C9LGP9</accession>
<reference evidence="1" key="1">
    <citation type="submission" date="2009-09" db="EMBL/GenBank/DDBJ databases">
        <authorList>
            <person name="Weinstock G."/>
            <person name="Sodergren E."/>
            <person name="Clifton S."/>
            <person name="Fulton L."/>
            <person name="Fulton B."/>
            <person name="Courtney L."/>
            <person name="Fronick C."/>
            <person name="Harrison M."/>
            <person name="Strong C."/>
            <person name="Farmer C."/>
            <person name="Delahaunty K."/>
            <person name="Markovic C."/>
            <person name="Hall O."/>
            <person name="Minx P."/>
            <person name="Tomlinson C."/>
            <person name="Mitreva M."/>
            <person name="Nelson J."/>
            <person name="Hou S."/>
            <person name="Wollam A."/>
            <person name="Pepin K.H."/>
            <person name="Johnson M."/>
            <person name="Bhonagiri V."/>
            <person name="Nash W.E."/>
            <person name="Warren W."/>
            <person name="Chinwalla A."/>
            <person name="Mardis E.R."/>
            <person name="Wilson R.K."/>
        </authorList>
    </citation>
    <scope>NUCLEOTIDE SEQUENCE [LARGE SCALE GENOMIC DNA]</scope>
    <source>
        <strain evidence="1">ATCC 51259</strain>
    </source>
</reference>
<name>C9LGP9_9BACT</name>
<keyword evidence="2" id="KW-1185">Reference proteome</keyword>
<comment type="caution">
    <text evidence="1">The sequence shown here is derived from an EMBL/GenBank/DDBJ whole genome shotgun (WGS) entry which is preliminary data.</text>
</comment>
<gene>
    <name evidence="1" type="ORF">GCWU000325_01395</name>
</gene>
<dbReference type="AlphaFoldDB" id="C9LGP9"/>
<organism evidence="1 2">
    <name type="scientific">Alloprevotella tannerae ATCC 51259</name>
    <dbReference type="NCBI Taxonomy" id="626522"/>
    <lineage>
        <taxon>Bacteria</taxon>
        <taxon>Pseudomonadati</taxon>
        <taxon>Bacteroidota</taxon>
        <taxon>Bacteroidia</taxon>
        <taxon>Bacteroidales</taxon>
        <taxon>Prevotellaceae</taxon>
        <taxon>Alloprevotella</taxon>
    </lineage>
</organism>
<proteinExistence type="predicted"/>